<comment type="similarity">
    <text evidence="15">Belongs to the THEM4/THEM5 thioesterase family.</text>
</comment>
<keyword evidence="11" id="KW-0472">Membrane</keyword>
<evidence type="ECO:0000256" key="22">
    <source>
        <dbReference type="ARBA" id="ARBA00048074"/>
    </source>
</evidence>
<proteinExistence type="inferred from homology"/>
<feature type="compositionally biased region" description="Polar residues" evidence="24">
    <location>
        <begin position="1"/>
        <end position="11"/>
    </location>
</feature>
<evidence type="ECO:0000256" key="17">
    <source>
        <dbReference type="ARBA" id="ARBA00040123"/>
    </source>
</evidence>
<comment type="catalytic activity">
    <reaction evidence="22">
        <text>dodecanoyl-CoA + H2O = dodecanoate + CoA + H(+)</text>
        <dbReference type="Rhea" id="RHEA:30135"/>
        <dbReference type="ChEBI" id="CHEBI:15377"/>
        <dbReference type="ChEBI" id="CHEBI:15378"/>
        <dbReference type="ChEBI" id="CHEBI:18262"/>
        <dbReference type="ChEBI" id="CHEBI:57287"/>
        <dbReference type="ChEBI" id="CHEBI:57375"/>
    </reaction>
    <physiologicalReaction direction="left-to-right" evidence="22">
        <dbReference type="Rhea" id="RHEA:30136"/>
    </physiologicalReaction>
</comment>
<keyword evidence="5" id="KW-0963">Cytoplasm</keyword>
<dbReference type="Pfam" id="PF03061">
    <property type="entry name" value="4HBT"/>
    <property type="match status" value="1"/>
</dbReference>
<dbReference type="InterPro" id="IPR029069">
    <property type="entry name" value="HotDog_dom_sf"/>
</dbReference>
<evidence type="ECO:0000256" key="20">
    <source>
        <dbReference type="ARBA" id="ARBA00047734"/>
    </source>
</evidence>
<evidence type="ECO:0000256" key="15">
    <source>
        <dbReference type="ARBA" id="ARBA00038456"/>
    </source>
</evidence>
<comment type="catalytic activity">
    <reaction evidence="14">
        <text>(9Z)-octadecenoyl-CoA + H2O = (9Z)-octadecenoate + CoA + H(+)</text>
        <dbReference type="Rhea" id="RHEA:40139"/>
        <dbReference type="ChEBI" id="CHEBI:15377"/>
        <dbReference type="ChEBI" id="CHEBI:15378"/>
        <dbReference type="ChEBI" id="CHEBI:30823"/>
        <dbReference type="ChEBI" id="CHEBI:57287"/>
        <dbReference type="ChEBI" id="CHEBI:57387"/>
    </reaction>
    <physiologicalReaction direction="left-to-right" evidence="14">
        <dbReference type="Rhea" id="RHEA:40140"/>
    </physiologicalReaction>
</comment>
<keyword evidence="7 26" id="KW-0378">Hydrolase</keyword>
<keyword evidence="6" id="KW-0053">Apoptosis</keyword>
<keyword evidence="12" id="KW-0966">Cell projection</keyword>
<evidence type="ECO:0000256" key="7">
    <source>
        <dbReference type="ARBA" id="ARBA00022801"/>
    </source>
</evidence>
<evidence type="ECO:0000256" key="24">
    <source>
        <dbReference type="SAM" id="MobiDB-lite"/>
    </source>
</evidence>
<dbReference type="Gene3D" id="3.10.129.10">
    <property type="entry name" value="Hotdog Thioesterase"/>
    <property type="match status" value="1"/>
</dbReference>
<evidence type="ECO:0000256" key="1">
    <source>
        <dbReference type="ARBA" id="ARBA00004170"/>
    </source>
</evidence>
<feature type="domain" description="Thioesterase" evidence="25">
    <location>
        <begin position="71"/>
        <end position="130"/>
    </location>
</feature>
<feature type="region of interest" description="Disordered" evidence="24">
    <location>
        <begin position="1"/>
        <end position="24"/>
    </location>
</feature>
<dbReference type="PANTHER" id="PTHR12418">
    <property type="entry name" value="ACYL-COENZYME A THIOESTERASE THEM4"/>
    <property type="match status" value="1"/>
</dbReference>
<name>A0ABW3VPR4_9PSEU</name>
<dbReference type="CDD" id="cd03443">
    <property type="entry name" value="PaaI_thioesterase"/>
    <property type="match status" value="1"/>
</dbReference>
<evidence type="ECO:0000256" key="10">
    <source>
        <dbReference type="ARBA" id="ARBA00023098"/>
    </source>
</evidence>
<comment type="subcellular location">
    <subcellularLocation>
        <location evidence="3">Cell projection</location>
        <location evidence="3">Ruffle membrane</location>
    </subcellularLocation>
    <subcellularLocation>
        <location evidence="2">Cytoplasm</location>
    </subcellularLocation>
    <subcellularLocation>
        <location evidence="1">Membrane</location>
        <topology evidence="1">Peripheral membrane protein</topology>
    </subcellularLocation>
</comment>
<comment type="catalytic activity">
    <reaction evidence="21">
        <text>decanoyl-CoA + H2O = decanoate + CoA + H(+)</text>
        <dbReference type="Rhea" id="RHEA:40059"/>
        <dbReference type="ChEBI" id="CHEBI:15377"/>
        <dbReference type="ChEBI" id="CHEBI:15378"/>
        <dbReference type="ChEBI" id="CHEBI:27689"/>
        <dbReference type="ChEBI" id="CHEBI:57287"/>
        <dbReference type="ChEBI" id="CHEBI:61430"/>
    </reaction>
    <physiologicalReaction direction="left-to-right" evidence="21">
        <dbReference type="Rhea" id="RHEA:40060"/>
    </physiologicalReaction>
</comment>
<keyword evidence="9" id="KW-0809">Transit peptide</keyword>
<comment type="catalytic activity">
    <reaction evidence="13">
        <text>(5Z,8Z,11Z,14Z)-eicosatetraenoyl-CoA + H2O = (5Z,8Z,11Z,14Z)-eicosatetraenoate + CoA + H(+)</text>
        <dbReference type="Rhea" id="RHEA:40151"/>
        <dbReference type="ChEBI" id="CHEBI:15377"/>
        <dbReference type="ChEBI" id="CHEBI:15378"/>
        <dbReference type="ChEBI" id="CHEBI:32395"/>
        <dbReference type="ChEBI" id="CHEBI:57287"/>
        <dbReference type="ChEBI" id="CHEBI:57368"/>
    </reaction>
    <physiologicalReaction direction="left-to-right" evidence="13">
        <dbReference type="Rhea" id="RHEA:40152"/>
    </physiologicalReaction>
</comment>
<evidence type="ECO:0000256" key="4">
    <source>
        <dbReference type="ARBA" id="ARBA00022475"/>
    </source>
</evidence>
<comment type="catalytic activity">
    <reaction evidence="19">
        <text>octanoyl-CoA + H2O = octanoate + CoA + H(+)</text>
        <dbReference type="Rhea" id="RHEA:30143"/>
        <dbReference type="ChEBI" id="CHEBI:15377"/>
        <dbReference type="ChEBI" id="CHEBI:15378"/>
        <dbReference type="ChEBI" id="CHEBI:25646"/>
        <dbReference type="ChEBI" id="CHEBI:57287"/>
        <dbReference type="ChEBI" id="CHEBI:57386"/>
    </reaction>
    <physiologicalReaction direction="left-to-right" evidence="19">
        <dbReference type="Rhea" id="RHEA:30144"/>
    </physiologicalReaction>
</comment>
<dbReference type="EMBL" id="JBHTMB010000216">
    <property type="protein sequence ID" value="MFD1236279.1"/>
    <property type="molecule type" value="Genomic_DNA"/>
</dbReference>
<evidence type="ECO:0000256" key="18">
    <source>
        <dbReference type="ARBA" id="ARBA00043210"/>
    </source>
</evidence>
<evidence type="ECO:0000256" key="6">
    <source>
        <dbReference type="ARBA" id="ARBA00022703"/>
    </source>
</evidence>
<evidence type="ECO:0000256" key="8">
    <source>
        <dbReference type="ARBA" id="ARBA00022832"/>
    </source>
</evidence>
<evidence type="ECO:0000313" key="27">
    <source>
        <dbReference type="Proteomes" id="UP001597182"/>
    </source>
</evidence>
<sequence length="183" mass="19295">MPGSTIETSATPRPVAHPDAPAPGRHLGEHHVDCFACGTGVDGLHLDIVAGEDLTLTAVFEVTTEHQGAPGLVHGGLVAAVFDEVMGALQVFLQEPAVTASLTTQYRRPIPVGTRLHVTSRLDRREGRKLWVSATGRLGAADGPLAAEAEALFIVVPQEHFEAGRRAEVDAARAEPGLRPVNP</sequence>
<comment type="caution">
    <text evidence="26">The sequence shown here is derived from an EMBL/GenBank/DDBJ whole genome shotgun (WGS) entry which is preliminary data.</text>
</comment>
<keyword evidence="4" id="KW-1003">Cell membrane</keyword>
<evidence type="ECO:0000313" key="26">
    <source>
        <dbReference type="EMBL" id="MFD1236279.1"/>
    </source>
</evidence>
<gene>
    <name evidence="26" type="ORF">ACFQ34_23555</name>
</gene>
<protein>
    <recommendedName>
        <fullName evidence="17">Acyl-coenzyme A thioesterase THEM4</fullName>
        <ecNumber evidence="16">3.1.2.2</ecNumber>
    </recommendedName>
    <alternativeName>
        <fullName evidence="18">Thioesterase superfamily member 4</fullName>
    </alternativeName>
</protein>
<comment type="catalytic activity">
    <reaction evidence="20">
        <text>hexadecanoyl-CoA + H2O = hexadecanoate + CoA + H(+)</text>
        <dbReference type="Rhea" id="RHEA:16645"/>
        <dbReference type="ChEBI" id="CHEBI:7896"/>
        <dbReference type="ChEBI" id="CHEBI:15377"/>
        <dbReference type="ChEBI" id="CHEBI:15378"/>
        <dbReference type="ChEBI" id="CHEBI:57287"/>
        <dbReference type="ChEBI" id="CHEBI:57379"/>
        <dbReference type="EC" id="3.1.2.2"/>
    </reaction>
    <physiologicalReaction direction="left-to-right" evidence="20">
        <dbReference type="Rhea" id="RHEA:16646"/>
    </physiologicalReaction>
</comment>
<evidence type="ECO:0000256" key="9">
    <source>
        <dbReference type="ARBA" id="ARBA00022946"/>
    </source>
</evidence>
<evidence type="ECO:0000256" key="19">
    <source>
        <dbReference type="ARBA" id="ARBA00047588"/>
    </source>
</evidence>
<evidence type="ECO:0000256" key="12">
    <source>
        <dbReference type="ARBA" id="ARBA00023273"/>
    </source>
</evidence>
<evidence type="ECO:0000256" key="16">
    <source>
        <dbReference type="ARBA" id="ARBA00038848"/>
    </source>
</evidence>
<dbReference type="RefSeq" id="WP_103381020.1">
    <property type="nucleotide sequence ID" value="NZ_JBHTMB010000216.1"/>
</dbReference>
<evidence type="ECO:0000256" key="13">
    <source>
        <dbReference type="ARBA" id="ARBA00035852"/>
    </source>
</evidence>
<evidence type="ECO:0000256" key="23">
    <source>
        <dbReference type="ARBA" id="ARBA00048180"/>
    </source>
</evidence>
<dbReference type="PANTHER" id="PTHR12418:SF19">
    <property type="entry name" value="ACYL-COENZYME A THIOESTERASE THEM4"/>
    <property type="match status" value="1"/>
</dbReference>
<reference evidence="27" key="1">
    <citation type="journal article" date="2019" name="Int. J. Syst. Evol. Microbiol.">
        <title>The Global Catalogue of Microorganisms (GCM) 10K type strain sequencing project: providing services to taxonomists for standard genome sequencing and annotation.</title>
        <authorList>
            <consortium name="The Broad Institute Genomics Platform"/>
            <consortium name="The Broad Institute Genome Sequencing Center for Infectious Disease"/>
            <person name="Wu L."/>
            <person name="Ma J."/>
        </authorList>
    </citation>
    <scope>NUCLEOTIDE SEQUENCE [LARGE SCALE GENOMIC DNA]</scope>
    <source>
        <strain evidence="27">CCUG 49018</strain>
    </source>
</reference>
<dbReference type="InterPro" id="IPR006683">
    <property type="entry name" value="Thioestr_dom"/>
</dbReference>
<dbReference type="SUPFAM" id="SSF54637">
    <property type="entry name" value="Thioesterase/thiol ester dehydrase-isomerase"/>
    <property type="match status" value="1"/>
</dbReference>
<evidence type="ECO:0000256" key="5">
    <source>
        <dbReference type="ARBA" id="ARBA00022490"/>
    </source>
</evidence>
<dbReference type="GO" id="GO:0016787">
    <property type="term" value="F:hydrolase activity"/>
    <property type="evidence" value="ECO:0007669"/>
    <property type="project" value="UniProtKB-KW"/>
</dbReference>
<dbReference type="EC" id="3.1.2.2" evidence="16"/>
<evidence type="ECO:0000256" key="2">
    <source>
        <dbReference type="ARBA" id="ARBA00004496"/>
    </source>
</evidence>
<comment type="catalytic activity">
    <reaction evidence="23">
        <text>tetradecanoyl-CoA + H2O = tetradecanoate + CoA + H(+)</text>
        <dbReference type="Rhea" id="RHEA:40119"/>
        <dbReference type="ChEBI" id="CHEBI:15377"/>
        <dbReference type="ChEBI" id="CHEBI:15378"/>
        <dbReference type="ChEBI" id="CHEBI:30807"/>
        <dbReference type="ChEBI" id="CHEBI:57287"/>
        <dbReference type="ChEBI" id="CHEBI:57385"/>
    </reaction>
    <physiologicalReaction direction="left-to-right" evidence="23">
        <dbReference type="Rhea" id="RHEA:40120"/>
    </physiologicalReaction>
</comment>
<evidence type="ECO:0000259" key="25">
    <source>
        <dbReference type="Pfam" id="PF03061"/>
    </source>
</evidence>
<organism evidence="26 27">
    <name type="scientific">Pseudonocardia benzenivorans</name>
    <dbReference type="NCBI Taxonomy" id="228005"/>
    <lineage>
        <taxon>Bacteria</taxon>
        <taxon>Bacillati</taxon>
        <taxon>Actinomycetota</taxon>
        <taxon>Actinomycetes</taxon>
        <taxon>Pseudonocardiales</taxon>
        <taxon>Pseudonocardiaceae</taxon>
        <taxon>Pseudonocardia</taxon>
    </lineage>
</organism>
<keyword evidence="27" id="KW-1185">Reference proteome</keyword>
<dbReference type="Proteomes" id="UP001597182">
    <property type="component" value="Unassembled WGS sequence"/>
</dbReference>
<keyword evidence="10" id="KW-0443">Lipid metabolism</keyword>
<evidence type="ECO:0000256" key="11">
    <source>
        <dbReference type="ARBA" id="ARBA00023136"/>
    </source>
</evidence>
<dbReference type="InterPro" id="IPR052365">
    <property type="entry name" value="THEM4/THEM5_acyl-CoA_thioest"/>
</dbReference>
<accession>A0ABW3VPR4</accession>
<evidence type="ECO:0000256" key="3">
    <source>
        <dbReference type="ARBA" id="ARBA00004632"/>
    </source>
</evidence>
<evidence type="ECO:0000256" key="14">
    <source>
        <dbReference type="ARBA" id="ARBA00037002"/>
    </source>
</evidence>
<evidence type="ECO:0000256" key="21">
    <source>
        <dbReference type="ARBA" id="ARBA00047969"/>
    </source>
</evidence>
<keyword evidence="8" id="KW-0276">Fatty acid metabolism</keyword>